<keyword evidence="5" id="KW-1185">Reference proteome</keyword>
<keyword evidence="1 4" id="KW-0489">Methyltransferase</keyword>
<reference evidence="4 5" key="1">
    <citation type="submission" date="2016-10" db="EMBL/GenBank/DDBJ databases">
        <authorList>
            <person name="de Groot N.N."/>
        </authorList>
    </citation>
    <scope>NUCLEOTIDE SEQUENCE [LARGE SCALE GENOMIC DNA]</scope>
    <source>
        <strain evidence="4 5">DSM 23553</strain>
    </source>
</reference>
<gene>
    <name evidence="4" type="ORF">SAMN04488034_101236</name>
</gene>
<dbReference type="OrthoDB" id="9789123at2"/>
<dbReference type="GO" id="GO:0008168">
    <property type="term" value="F:methyltransferase activity"/>
    <property type="evidence" value="ECO:0007669"/>
    <property type="project" value="UniProtKB-KW"/>
</dbReference>
<keyword evidence="2 4" id="KW-0808">Transferase</keyword>
<dbReference type="SUPFAM" id="SSF53335">
    <property type="entry name" value="S-adenosyl-L-methionine-dependent methyltransferases"/>
    <property type="match status" value="1"/>
</dbReference>
<dbReference type="EMBL" id="FNUG01000001">
    <property type="protein sequence ID" value="SEE30977.1"/>
    <property type="molecule type" value="Genomic_DNA"/>
</dbReference>
<proteinExistence type="predicted"/>
<dbReference type="CDD" id="cd02440">
    <property type="entry name" value="AdoMet_MTases"/>
    <property type="match status" value="1"/>
</dbReference>
<protein>
    <submittedName>
        <fullName evidence="4">Methyltransferase domain-containing protein</fullName>
    </submittedName>
</protein>
<evidence type="ECO:0000313" key="5">
    <source>
        <dbReference type="Proteomes" id="UP000199448"/>
    </source>
</evidence>
<dbReference type="GO" id="GO:0032259">
    <property type="term" value="P:methylation"/>
    <property type="evidence" value="ECO:0007669"/>
    <property type="project" value="UniProtKB-KW"/>
</dbReference>
<dbReference type="PANTHER" id="PTHR43861">
    <property type="entry name" value="TRANS-ACONITATE 2-METHYLTRANSFERASE-RELATED"/>
    <property type="match status" value="1"/>
</dbReference>
<name>A0A1H5HSI8_9FLAO</name>
<feature type="domain" description="Methyltransferase" evidence="3">
    <location>
        <begin position="46"/>
        <end position="134"/>
    </location>
</feature>
<evidence type="ECO:0000259" key="3">
    <source>
        <dbReference type="Pfam" id="PF13649"/>
    </source>
</evidence>
<dbReference type="Proteomes" id="UP000199448">
    <property type="component" value="Unassembled WGS sequence"/>
</dbReference>
<dbReference type="PANTHER" id="PTHR43861:SF1">
    <property type="entry name" value="TRANS-ACONITATE 2-METHYLTRANSFERASE"/>
    <property type="match status" value="1"/>
</dbReference>
<dbReference type="AlphaFoldDB" id="A0A1H5HSI8"/>
<dbReference type="InterPro" id="IPR041698">
    <property type="entry name" value="Methyltransf_25"/>
</dbReference>
<evidence type="ECO:0000256" key="2">
    <source>
        <dbReference type="ARBA" id="ARBA00022679"/>
    </source>
</evidence>
<dbReference type="Gene3D" id="3.40.50.150">
    <property type="entry name" value="Vaccinia Virus protein VP39"/>
    <property type="match status" value="1"/>
</dbReference>
<dbReference type="Pfam" id="PF13649">
    <property type="entry name" value="Methyltransf_25"/>
    <property type="match status" value="1"/>
</dbReference>
<sequence length="211" mass="24217">MDTYKETFNTWNKVAKLYQDSFFDFNLYNDTYDAFCALLPAAGSKILDLGCGPGNITNYLLHKRADYKITGIDVSPQMLELAKKNNPTADFKVMDIRDLQTLDKRFHGIIAGFCAPYLSAEDLRQLWKAATRLLIDPGILYFSFVEGDPQDSGYQTGGDGSRVFFYYHLLSDITQELKENGFEIVQIYYKIYRRLGKPKETHTILLTRKIS</sequence>
<accession>A0A1H5HSI8</accession>
<dbReference type="STRING" id="390640.SAMN04488034_101236"/>
<dbReference type="InterPro" id="IPR029063">
    <property type="entry name" value="SAM-dependent_MTases_sf"/>
</dbReference>
<evidence type="ECO:0000313" key="4">
    <source>
        <dbReference type="EMBL" id="SEE30977.1"/>
    </source>
</evidence>
<dbReference type="RefSeq" id="WP_093110923.1">
    <property type="nucleotide sequence ID" value="NZ_FNGG01000001.1"/>
</dbReference>
<evidence type="ECO:0000256" key="1">
    <source>
        <dbReference type="ARBA" id="ARBA00022603"/>
    </source>
</evidence>
<organism evidence="4 5">
    <name type="scientific">Salinimicrobium catena</name>
    <dbReference type="NCBI Taxonomy" id="390640"/>
    <lineage>
        <taxon>Bacteria</taxon>
        <taxon>Pseudomonadati</taxon>
        <taxon>Bacteroidota</taxon>
        <taxon>Flavobacteriia</taxon>
        <taxon>Flavobacteriales</taxon>
        <taxon>Flavobacteriaceae</taxon>
        <taxon>Salinimicrobium</taxon>
    </lineage>
</organism>